<dbReference type="GO" id="GO:0030288">
    <property type="term" value="C:outer membrane-bounded periplasmic space"/>
    <property type="evidence" value="ECO:0007669"/>
    <property type="project" value="TreeGrafter"/>
</dbReference>
<dbReference type="AlphaFoldDB" id="A0A327L1U3"/>
<dbReference type="Pfam" id="PF25975">
    <property type="entry name" value="CzcB_C"/>
    <property type="match status" value="1"/>
</dbReference>
<evidence type="ECO:0000256" key="5">
    <source>
        <dbReference type="SAM" id="MobiDB-lite"/>
    </source>
</evidence>
<feature type="domain" description="CusB-like barrel-sandwich hybrid" evidence="6">
    <location>
        <begin position="97"/>
        <end position="217"/>
    </location>
</feature>
<sequence>MAQQSEPSPAAPGGPRKLLYYRNPMGLPDTSPVPKKDSMGMDYIPVYEGEDTDDGSIKVSVAKVQKAGVQSEPAERRVLGRAVRAPATVQVDERRQAVVSLRFDAWIDEVADVTTGDVVRKGQKLMRIYGPTLAGDAAQYASVLAGREAAIGTTTVRGSRQRLENLAVPDTYITDIERTGKVPLRIDWPAPRDGIVLQRTAVEGMKAPAGEVLFRLADLSVVWVLADVSENDLPLVAVGQTARVKPRGYPDRAFTGKVGLVYPQINKETRTARVRIEIANPDLILKPDMYAEVEIAAGSEAPVLSVPDDAVIDSGTRRIVIVDRGEGRFEPKPVVLGRQGDGYVEIREGLDESDWVVVRATFLLDAESNLKAALRGLGEADARP</sequence>
<dbReference type="InterPro" id="IPR051909">
    <property type="entry name" value="MFP_Cation_Efflux"/>
</dbReference>
<evidence type="ECO:0000259" key="7">
    <source>
        <dbReference type="Pfam" id="PF25954"/>
    </source>
</evidence>
<keyword evidence="4" id="KW-0406">Ion transport</keyword>
<comment type="similarity">
    <text evidence="1">Belongs to the membrane fusion protein (MFP) (TC 8.A.1) family.</text>
</comment>
<dbReference type="GO" id="GO:0022857">
    <property type="term" value="F:transmembrane transporter activity"/>
    <property type="evidence" value="ECO:0007669"/>
    <property type="project" value="InterPro"/>
</dbReference>
<dbReference type="GO" id="GO:0015679">
    <property type="term" value="P:plasma membrane copper ion transport"/>
    <property type="evidence" value="ECO:0007669"/>
    <property type="project" value="TreeGrafter"/>
</dbReference>
<evidence type="ECO:0000313" key="9">
    <source>
        <dbReference type="EMBL" id="RAI44214.1"/>
    </source>
</evidence>
<dbReference type="OrthoDB" id="9806939at2"/>
<evidence type="ECO:0000256" key="1">
    <source>
        <dbReference type="ARBA" id="ARBA00009477"/>
    </source>
</evidence>
<accession>A0A327L1U3</accession>
<feature type="region of interest" description="Disordered" evidence="5">
    <location>
        <begin position="1"/>
        <end position="38"/>
    </location>
</feature>
<comment type="caution">
    <text evidence="9">The sequence shown here is derived from an EMBL/GenBank/DDBJ whole genome shotgun (WGS) entry which is preliminary data.</text>
</comment>
<dbReference type="Proteomes" id="UP000249130">
    <property type="component" value="Unassembled WGS sequence"/>
</dbReference>
<dbReference type="Gene3D" id="2.40.30.170">
    <property type="match status" value="1"/>
</dbReference>
<dbReference type="PANTHER" id="PTHR30097">
    <property type="entry name" value="CATION EFFLUX SYSTEM PROTEIN CUSB"/>
    <property type="match status" value="1"/>
</dbReference>
<dbReference type="Pfam" id="PF25919">
    <property type="entry name" value="BSH_CusB"/>
    <property type="match status" value="1"/>
</dbReference>
<keyword evidence="10" id="KW-1185">Reference proteome</keyword>
<dbReference type="InterPro" id="IPR006143">
    <property type="entry name" value="RND_pump_MFP"/>
</dbReference>
<dbReference type="FunFam" id="2.40.30.170:FF:000010">
    <property type="entry name" value="Efflux RND transporter periplasmic adaptor subunit"/>
    <property type="match status" value="1"/>
</dbReference>
<dbReference type="EMBL" id="NPEX01000054">
    <property type="protein sequence ID" value="RAI44214.1"/>
    <property type="molecule type" value="Genomic_DNA"/>
</dbReference>
<reference evidence="9 10" key="1">
    <citation type="submission" date="2017-07" db="EMBL/GenBank/DDBJ databases">
        <title>Draft Genome Sequences of Select Purple Nonsulfur Bacteria.</title>
        <authorList>
            <person name="Lasarre B."/>
            <person name="Mckinlay J.B."/>
        </authorList>
    </citation>
    <scope>NUCLEOTIDE SEQUENCE [LARGE SCALE GENOMIC DNA]</scope>
    <source>
        <strain evidence="9 10">DSM 5909</strain>
    </source>
</reference>
<protein>
    <submittedName>
        <fullName evidence="9">Efflux transporter periplasmic adaptor subunit</fullName>
    </submittedName>
</protein>
<evidence type="ECO:0000313" key="10">
    <source>
        <dbReference type="Proteomes" id="UP000249130"/>
    </source>
</evidence>
<dbReference type="Gene3D" id="2.40.50.100">
    <property type="match status" value="1"/>
</dbReference>
<evidence type="ECO:0000259" key="8">
    <source>
        <dbReference type="Pfam" id="PF25975"/>
    </source>
</evidence>
<dbReference type="Gene3D" id="2.40.420.20">
    <property type="match status" value="1"/>
</dbReference>
<dbReference type="NCBIfam" id="TIGR01730">
    <property type="entry name" value="RND_mfp"/>
    <property type="match status" value="1"/>
</dbReference>
<keyword evidence="3" id="KW-0732">Signal</keyword>
<keyword evidence="2" id="KW-0813">Transport</keyword>
<dbReference type="FunFam" id="2.40.420.20:FF:000003">
    <property type="entry name" value="Cation efflux system protein cusB"/>
    <property type="match status" value="1"/>
</dbReference>
<dbReference type="InterPro" id="IPR058792">
    <property type="entry name" value="Beta-barrel_RND_2"/>
</dbReference>
<evidence type="ECO:0000259" key="6">
    <source>
        <dbReference type="Pfam" id="PF25919"/>
    </source>
</evidence>
<dbReference type="GO" id="GO:0016020">
    <property type="term" value="C:membrane"/>
    <property type="evidence" value="ECO:0007669"/>
    <property type="project" value="InterPro"/>
</dbReference>
<dbReference type="Pfam" id="PF25954">
    <property type="entry name" value="Beta-barrel_RND_2"/>
    <property type="match status" value="1"/>
</dbReference>
<dbReference type="InterPro" id="IPR058790">
    <property type="entry name" value="BSH_CusB"/>
</dbReference>
<name>A0A327L1U3_9BRAD</name>
<dbReference type="SUPFAM" id="SSF111369">
    <property type="entry name" value="HlyD-like secretion proteins"/>
    <property type="match status" value="1"/>
</dbReference>
<organism evidence="9 10">
    <name type="scientific">Rhodoplanes roseus</name>
    <dbReference type="NCBI Taxonomy" id="29409"/>
    <lineage>
        <taxon>Bacteria</taxon>
        <taxon>Pseudomonadati</taxon>
        <taxon>Pseudomonadota</taxon>
        <taxon>Alphaproteobacteria</taxon>
        <taxon>Hyphomicrobiales</taxon>
        <taxon>Nitrobacteraceae</taxon>
        <taxon>Rhodoplanes</taxon>
    </lineage>
</organism>
<dbReference type="GO" id="GO:0046914">
    <property type="term" value="F:transition metal ion binding"/>
    <property type="evidence" value="ECO:0007669"/>
    <property type="project" value="TreeGrafter"/>
</dbReference>
<evidence type="ECO:0000256" key="3">
    <source>
        <dbReference type="ARBA" id="ARBA00022729"/>
    </source>
</evidence>
<proteinExistence type="inferred from homology"/>
<feature type="domain" description="CusB-like beta-barrel" evidence="7">
    <location>
        <begin position="222"/>
        <end position="297"/>
    </location>
</feature>
<dbReference type="PANTHER" id="PTHR30097:SF15">
    <property type="entry name" value="CATION EFFLUX SYSTEM PROTEIN CUSB"/>
    <property type="match status" value="1"/>
</dbReference>
<feature type="domain" description="CzcB-like C-terminal circularly permuted SH3-like" evidence="8">
    <location>
        <begin position="305"/>
        <end position="364"/>
    </location>
</feature>
<evidence type="ECO:0000256" key="4">
    <source>
        <dbReference type="ARBA" id="ARBA00023065"/>
    </source>
</evidence>
<gene>
    <name evidence="9" type="ORF">CH341_10340</name>
</gene>
<dbReference type="GO" id="GO:0060003">
    <property type="term" value="P:copper ion export"/>
    <property type="evidence" value="ECO:0007669"/>
    <property type="project" value="TreeGrafter"/>
</dbReference>
<evidence type="ECO:0000256" key="2">
    <source>
        <dbReference type="ARBA" id="ARBA00022448"/>
    </source>
</evidence>
<dbReference type="InterPro" id="IPR058649">
    <property type="entry name" value="CzcB_C"/>
</dbReference>